<proteinExistence type="predicted"/>
<sequence>MDNVGPSDSTPGPSGVAEASNNTYLRPSVPHTLWFQAIDARRKMFVAEEASATPPATFHQREHRHVTGWPRLPRLPVEDHKVIFRIRGGISLQQEAVLPLRTAIQTALRAPLPTSAWIRVRKEQNIALISTLDPDLTVQLCHVQTLKLGSRSYEVSTYVASPDNSCEGVITRALMNDTVTYFQSINIIQARPYGMNEACLYTFEGKRVPRYVYFQGVEFRCRPFRPVTQVCHCCLRTGHRHGICSYPQERRCGNCGILNPIEHHDGCVLRCLTCGSDEHPIIVMGCPARQRRPGPRVLRDERQLLEKPNDPPLKQLSEQLPPNNQPRSSPQHASSKGHGRSARSKCSKTPKHGKRTSEPIQPQAPPPIQASAHSSRNYQPPSSQCSAKRYNTWPALPQWEPTNAPGLETRAAASSSSGLAAGGRLDQAPQSQLQRRQDPLAGPGKSPVEQASQNPSQSTPPHSPALAQQMCAQHFQTPEFTQGLTASSKARK</sequence>
<feature type="compositionally biased region" description="Basic residues" evidence="1">
    <location>
        <begin position="335"/>
        <end position="354"/>
    </location>
</feature>
<gene>
    <name evidence="2" type="ORF">HPB51_024816</name>
</gene>
<feature type="compositionally biased region" description="Polar residues" evidence="1">
    <location>
        <begin position="316"/>
        <end position="334"/>
    </location>
</feature>
<accession>A0A9J6F8S8</accession>
<comment type="caution">
    <text evidence="2">The sequence shown here is derived from an EMBL/GenBank/DDBJ whole genome shotgun (WGS) entry which is preliminary data.</text>
</comment>
<dbReference type="EMBL" id="JABSTU010000001">
    <property type="protein sequence ID" value="KAH8042595.1"/>
    <property type="molecule type" value="Genomic_DNA"/>
</dbReference>
<reference evidence="2" key="1">
    <citation type="journal article" date="2020" name="Cell">
        <title>Large-Scale Comparative Analyses of Tick Genomes Elucidate Their Genetic Diversity and Vector Capacities.</title>
        <authorList>
            <consortium name="Tick Genome and Microbiome Consortium (TIGMIC)"/>
            <person name="Jia N."/>
            <person name="Wang J."/>
            <person name="Shi W."/>
            <person name="Du L."/>
            <person name="Sun Y."/>
            <person name="Zhan W."/>
            <person name="Jiang J.F."/>
            <person name="Wang Q."/>
            <person name="Zhang B."/>
            <person name="Ji P."/>
            <person name="Bell-Sakyi L."/>
            <person name="Cui X.M."/>
            <person name="Yuan T.T."/>
            <person name="Jiang B.G."/>
            <person name="Yang W.F."/>
            <person name="Lam T.T."/>
            <person name="Chang Q.C."/>
            <person name="Ding S.J."/>
            <person name="Wang X.J."/>
            <person name="Zhu J.G."/>
            <person name="Ruan X.D."/>
            <person name="Zhao L."/>
            <person name="Wei J.T."/>
            <person name="Ye R.Z."/>
            <person name="Que T.C."/>
            <person name="Du C.H."/>
            <person name="Zhou Y.H."/>
            <person name="Cheng J.X."/>
            <person name="Dai P.F."/>
            <person name="Guo W.B."/>
            <person name="Han X.H."/>
            <person name="Huang E.J."/>
            <person name="Li L.F."/>
            <person name="Wei W."/>
            <person name="Gao Y.C."/>
            <person name="Liu J.Z."/>
            <person name="Shao H.Z."/>
            <person name="Wang X."/>
            <person name="Wang C.C."/>
            <person name="Yang T.C."/>
            <person name="Huo Q.B."/>
            <person name="Li W."/>
            <person name="Chen H.Y."/>
            <person name="Chen S.E."/>
            <person name="Zhou L.G."/>
            <person name="Ni X.B."/>
            <person name="Tian J.H."/>
            <person name="Sheng Y."/>
            <person name="Liu T."/>
            <person name="Pan Y.S."/>
            <person name="Xia L.Y."/>
            <person name="Li J."/>
            <person name="Zhao F."/>
            <person name="Cao W.C."/>
        </authorList>
    </citation>
    <scope>NUCLEOTIDE SEQUENCE</scope>
    <source>
        <strain evidence="2">Rmic-2018</strain>
    </source>
</reference>
<evidence type="ECO:0000313" key="2">
    <source>
        <dbReference type="EMBL" id="KAH8042595.1"/>
    </source>
</evidence>
<protein>
    <submittedName>
        <fullName evidence="2">Uncharacterized protein</fullName>
    </submittedName>
</protein>
<dbReference type="AlphaFoldDB" id="A0A9J6F8S8"/>
<feature type="compositionally biased region" description="Low complexity" evidence="1">
    <location>
        <begin position="410"/>
        <end position="425"/>
    </location>
</feature>
<feature type="compositionally biased region" description="Polar residues" evidence="1">
    <location>
        <begin position="470"/>
        <end position="492"/>
    </location>
</feature>
<evidence type="ECO:0000313" key="3">
    <source>
        <dbReference type="Proteomes" id="UP000821866"/>
    </source>
</evidence>
<dbReference type="Proteomes" id="UP000821866">
    <property type="component" value="Chromosome 1"/>
</dbReference>
<feature type="region of interest" description="Disordered" evidence="1">
    <location>
        <begin position="1"/>
        <end position="22"/>
    </location>
</feature>
<feature type="compositionally biased region" description="Polar residues" evidence="1">
    <location>
        <begin position="1"/>
        <end position="12"/>
    </location>
</feature>
<organism evidence="2 3">
    <name type="scientific">Rhipicephalus microplus</name>
    <name type="common">Cattle tick</name>
    <name type="synonym">Boophilus microplus</name>
    <dbReference type="NCBI Taxonomy" id="6941"/>
    <lineage>
        <taxon>Eukaryota</taxon>
        <taxon>Metazoa</taxon>
        <taxon>Ecdysozoa</taxon>
        <taxon>Arthropoda</taxon>
        <taxon>Chelicerata</taxon>
        <taxon>Arachnida</taxon>
        <taxon>Acari</taxon>
        <taxon>Parasitiformes</taxon>
        <taxon>Ixodida</taxon>
        <taxon>Ixodoidea</taxon>
        <taxon>Ixodidae</taxon>
        <taxon>Rhipicephalinae</taxon>
        <taxon>Rhipicephalus</taxon>
        <taxon>Boophilus</taxon>
    </lineage>
</organism>
<keyword evidence="3" id="KW-1185">Reference proteome</keyword>
<evidence type="ECO:0000256" key="1">
    <source>
        <dbReference type="SAM" id="MobiDB-lite"/>
    </source>
</evidence>
<feature type="compositionally biased region" description="Polar residues" evidence="1">
    <location>
        <begin position="371"/>
        <end position="386"/>
    </location>
</feature>
<feature type="compositionally biased region" description="Polar residues" evidence="1">
    <location>
        <begin position="449"/>
        <end position="460"/>
    </location>
</feature>
<reference evidence="2" key="2">
    <citation type="submission" date="2021-09" db="EMBL/GenBank/DDBJ databases">
        <authorList>
            <person name="Jia N."/>
            <person name="Wang J."/>
            <person name="Shi W."/>
            <person name="Du L."/>
            <person name="Sun Y."/>
            <person name="Zhan W."/>
            <person name="Jiang J."/>
            <person name="Wang Q."/>
            <person name="Zhang B."/>
            <person name="Ji P."/>
            <person name="Sakyi L.B."/>
            <person name="Cui X."/>
            <person name="Yuan T."/>
            <person name="Jiang B."/>
            <person name="Yang W."/>
            <person name="Lam T.T.-Y."/>
            <person name="Chang Q."/>
            <person name="Ding S."/>
            <person name="Wang X."/>
            <person name="Zhu J."/>
            <person name="Ruan X."/>
            <person name="Zhao L."/>
            <person name="Wei J."/>
            <person name="Que T."/>
            <person name="Du C."/>
            <person name="Cheng J."/>
            <person name="Dai P."/>
            <person name="Han X."/>
            <person name="Huang E."/>
            <person name="Gao Y."/>
            <person name="Liu J."/>
            <person name="Shao H."/>
            <person name="Ye R."/>
            <person name="Li L."/>
            <person name="Wei W."/>
            <person name="Wang X."/>
            <person name="Wang C."/>
            <person name="Huo Q."/>
            <person name="Li W."/>
            <person name="Guo W."/>
            <person name="Chen H."/>
            <person name="Chen S."/>
            <person name="Zhou L."/>
            <person name="Zhou L."/>
            <person name="Ni X."/>
            <person name="Tian J."/>
            <person name="Zhou Y."/>
            <person name="Sheng Y."/>
            <person name="Liu T."/>
            <person name="Pan Y."/>
            <person name="Xia L."/>
            <person name="Li J."/>
            <person name="Zhao F."/>
            <person name="Cao W."/>
        </authorList>
    </citation>
    <scope>NUCLEOTIDE SEQUENCE</scope>
    <source>
        <strain evidence="2">Rmic-2018</strain>
        <tissue evidence="2">Larvae</tissue>
    </source>
</reference>
<feature type="region of interest" description="Disordered" evidence="1">
    <location>
        <begin position="304"/>
        <end position="492"/>
    </location>
</feature>
<name>A0A9J6F8S8_RHIMP</name>